<dbReference type="AlphaFoldDB" id="A0A7S4MIR4"/>
<reference evidence="1" key="1">
    <citation type="submission" date="2021-01" db="EMBL/GenBank/DDBJ databases">
        <authorList>
            <person name="Corre E."/>
            <person name="Pelletier E."/>
            <person name="Niang G."/>
            <person name="Scheremetjew M."/>
            <person name="Finn R."/>
            <person name="Kale V."/>
            <person name="Holt S."/>
            <person name="Cochrane G."/>
            <person name="Meng A."/>
            <person name="Brown T."/>
            <person name="Cohen L."/>
        </authorList>
    </citation>
    <scope>NUCLEOTIDE SEQUENCE</scope>
    <source>
        <strain evidence="1">UIO037</strain>
    </source>
</reference>
<accession>A0A7S4MIR4</accession>
<evidence type="ECO:0000313" key="1">
    <source>
        <dbReference type="EMBL" id="CAE2224372.1"/>
    </source>
</evidence>
<protein>
    <submittedName>
        <fullName evidence="1">Uncharacterized protein</fullName>
    </submittedName>
</protein>
<gene>
    <name evidence="1" type="ORF">CPOL0286_LOCUS9613</name>
</gene>
<dbReference type="EMBL" id="HBKO01021323">
    <property type="protein sequence ID" value="CAE2224372.1"/>
    <property type="molecule type" value="Transcribed_RNA"/>
</dbReference>
<organism evidence="1">
    <name type="scientific">Prymnesium polylepis</name>
    <dbReference type="NCBI Taxonomy" id="72548"/>
    <lineage>
        <taxon>Eukaryota</taxon>
        <taxon>Haptista</taxon>
        <taxon>Haptophyta</taxon>
        <taxon>Prymnesiophyceae</taxon>
        <taxon>Prymnesiales</taxon>
        <taxon>Prymnesiaceae</taxon>
        <taxon>Prymnesium</taxon>
    </lineage>
</organism>
<proteinExistence type="predicted"/>
<name>A0A7S4MIR4_9EUKA</name>
<sequence length="233" mass="25235">MLTELANPFGREGRADWATIQALPELFPELEKLTLGFKTYLTEAETNDRTDLLGAIPTIPTPFLRLTDLTIDSLVASHSGRHFTTPDAGCILRNLFAVIPNVRRLSITHGTGWAGSQAQQRMGRKLNAHPGVDGALADLPAFLDRLVLREFILEPTDFDTIVSLQSLRKLVLSCCGPNALQIVKGLLADKERCPHLKPASCFVHRATGSGLQSLEDCVDPGPAVSAVAESGEE</sequence>